<dbReference type="PROSITE" id="PS00130">
    <property type="entry name" value="U_DNA_GLYCOSYLASE"/>
    <property type="match status" value="1"/>
</dbReference>
<evidence type="ECO:0000256" key="9">
    <source>
        <dbReference type="HAMAP-Rule" id="MF_00148"/>
    </source>
</evidence>
<dbReference type="SUPFAM" id="SSF52141">
    <property type="entry name" value="Uracil-DNA glycosylase-like"/>
    <property type="match status" value="1"/>
</dbReference>
<comment type="subcellular location">
    <subcellularLocation>
        <location evidence="9">Cytoplasm</location>
    </subcellularLocation>
</comment>
<evidence type="ECO:0000256" key="6">
    <source>
        <dbReference type="ARBA" id="ARBA00022763"/>
    </source>
</evidence>
<keyword evidence="9" id="KW-0963">Cytoplasm</keyword>
<dbReference type="EC" id="3.2.2.27" evidence="4 9"/>
<dbReference type="Pfam" id="PF03167">
    <property type="entry name" value="UDG"/>
    <property type="match status" value="1"/>
</dbReference>
<reference evidence="13" key="1">
    <citation type="submission" date="2020-10" db="EMBL/GenBank/DDBJ databases">
        <authorList>
            <person name="Gilroy R."/>
        </authorList>
    </citation>
    <scope>NUCLEOTIDE SEQUENCE</scope>
    <source>
        <strain evidence="13">ChiGjej1B1-22543</strain>
    </source>
</reference>
<proteinExistence type="inferred from homology"/>
<sequence>MASWTDFFHLIKDRPYSASLKRFLDEEYANKRVFPPRKDMFKAFELTPADEVKAVIVGQDPYSHPGQAMGLSFSVPKGVAVPPSLENVYCDLEEELGMKMDHQNGDLSNWARHGVLLLNVYLSVLAYTPLSHKRDEYEQFAKDVFDFLDKLDQPIVFFLWGSFAGRFAKYVTNPNHLVLRTGHPSPLSANRGLFFGSNQFIKANQFLASKGVAPIDWRQ</sequence>
<dbReference type="HAMAP" id="MF_00148">
    <property type="entry name" value="UDG"/>
    <property type="match status" value="1"/>
</dbReference>
<evidence type="ECO:0000256" key="8">
    <source>
        <dbReference type="ARBA" id="ARBA00023204"/>
    </source>
</evidence>
<evidence type="ECO:0000313" key="14">
    <source>
        <dbReference type="Proteomes" id="UP000824070"/>
    </source>
</evidence>
<feature type="domain" description="Uracil-DNA glycosylase-like" evidence="12">
    <location>
        <begin position="45"/>
        <end position="207"/>
    </location>
</feature>
<evidence type="ECO:0000256" key="3">
    <source>
        <dbReference type="ARBA" id="ARBA00008184"/>
    </source>
</evidence>
<comment type="catalytic activity">
    <reaction evidence="1 9 11">
        <text>Hydrolyzes single-stranded DNA or mismatched double-stranded DNA and polynucleotides, releasing free uracil.</text>
        <dbReference type="EC" id="3.2.2.27"/>
    </reaction>
</comment>
<evidence type="ECO:0000256" key="4">
    <source>
        <dbReference type="ARBA" id="ARBA00012030"/>
    </source>
</evidence>
<dbReference type="PANTHER" id="PTHR11264">
    <property type="entry name" value="URACIL-DNA GLYCOSYLASE"/>
    <property type="match status" value="1"/>
</dbReference>
<evidence type="ECO:0000313" key="13">
    <source>
        <dbReference type="EMBL" id="HIU45225.1"/>
    </source>
</evidence>
<dbReference type="NCBIfam" id="TIGR00628">
    <property type="entry name" value="ung"/>
    <property type="match status" value="1"/>
</dbReference>
<dbReference type="EMBL" id="DVMV01000018">
    <property type="protein sequence ID" value="HIU45225.1"/>
    <property type="molecule type" value="Genomic_DNA"/>
</dbReference>
<name>A0A9D1LNT7_9FIRM</name>
<accession>A0A9D1LNT7</accession>
<evidence type="ECO:0000256" key="5">
    <source>
        <dbReference type="ARBA" id="ARBA00018429"/>
    </source>
</evidence>
<dbReference type="GO" id="GO:0097510">
    <property type="term" value="P:base-excision repair, AP site formation via deaminated base removal"/>
    <property type="evidence" value="ECO:0007669"/>
    <property type="project" value="TreeGrafter"/>
</dbReference>
<keyword evidence="13" id="KW-0326">Glycosidase</keyword>
<keyword evidence="8 9" id="KW-0234">DNA repair</keyword>
<dbReference type="GO" id="GO:0005737">
    <property type="term" value="C:cytoplasm"/>
    <property type="evidence" value="ECO:0007669"/>
    <property type="project" value="UniProtKB-SubCell"/>
</dbReference>
<dbReference type="NCBIfam" id="NF003588">
    <property type="entry name" value="PRK05254.1-1"/>
    <property type="match status" value="1"/>
</dbReference>
<dbReference type="InterPro" id="IPR002043">
    <property type="entry name" value="UDG_fam1"/>
</dbReference>
<dbReference type="Gene3D" id="3.40.470.10">
    <property type="entry name" value="Uracil-DNA glycosylase-like domain"/>
    <property type="match status" value="1"/>
</dbReference>
<dbReference type="InterPro" id="IPR005122">
    <property type="entry name" value="Uracil-DNA_glycosylase-like"/>
</dbReference>
<dbReference type="NCBIfam" id="NF003589">
    <property type="entry name" value="PRK05254.1-2"/>
    <property type="match status" value="1"/>
</dbReference>
<dbReference type="InterPro" id="IPR018085">
    <property type="entry name" value="Ura-DNA_Glyclase_AS"/>
</dbReference>
<gene>
    <name evidence="9" type="primary">ung</name>
    <name evidence="13" type="ORF">IAC52_02880</name>
</gene>
<comment type="similarity">
    <text evidence="3 9 11">Belongs to the uracil-DNA glycosylase (UDG) superfamily. UNG family.</text>
</comment>
<reference evidence="13" key="2">
    <citation type="journal article" date="2021" name="PeerJ">
        <title>Extensive microbial diversity within the chicken gut microbiome revealed by metagenomics and culture.</title>
        <authorList>
            <person name="Gilroy R."/>
            <person name="Ravi A."/>
            <person name="Getino M."/>
            <person name="Pursley I."/>
            <person name="Horton D.L."/>
            <person name="Alikhan N.F."/>
            <person name="Baker D."/>
            <person name="Gharbi K."/>
            <person name="Hall N."/>
            <person name="Watson M."/>
            <person name="Adriaenssens E.M."/>
            <person name="Foster-Nyarko E."/>
            <person name="Jarju S."/>
            <person name="Secka A."/>
            <person name="Antonio M."/>
            <person name="Oren A."/>
            <person name="Chaudhuri R.R."/>
            <person name="La Ragione R."/>
            <person name="Hildebrand F."/>
            <person name="Pallen M.J."/>
        </authorList>
    </citation>
    <scope>NUCLEOTIDE SEQUENCE</scope>
    <source>
        <strain evidence="13">ChiGjej1B1-22543</strain>
    </source>
</reference>
<comment type="caution">
    <text evidence="13">The sequence shown here is derived from an EMBL/GenBank/DDBJ whole genome shotgun (WGS) entry which is preliminary data.</text>
</comment>
<evidence type="ECO:0000256" key="7">
    <source>
        <dbReference type="ARBA" id="ARBA00022801"/>
    </source>
</evidence>
<dbReference type="NCBIfam" id="NF003592">
    <property type="entry name" value="PRK05254.1-5"/>
    <property type="match status" value="1"/>
</dbReference>
<organism evidence="13 14">
    <name type="scientific">Candidatus Alloenteromonas pullicola</name>
    <dbReference type="NCBI Taxonomy" id="2840784"/>
    <lineage>
        <taxon>Bacteria</taxon>
        <taxon>Bacillati</taxon>
        <taxon>Bacillota</taxon>
        <taxon>Bacillota incertae sedis</taxon>
        <taxon>Candidatus Alloenteromonas</taxon>
    </lineage>
</organism>
<dbReference type="InterPro" id="IPR036895">
    <property type="entry name" value="Uracil-DNA_glycosylase-like_sf"/>
</dbReference>
<evidence type="ECO:0000259" key="12">
    <source>
        <dbReference type="SMART" id="SM00986"/>
    </source>
</evidence>
<dbReference type="GO" id="GO:0004844">
    <property type="term" value="F:uracil DNA N-glycosylase activity"/>
    <property type="evidence" value="ECO:0007669"/>
    <property type="project" value="UniProtKB-UniRule"/>
</dbReference>
<feature type="active site" description="Proton acceptor" evidence="9 10">
    <location>
        <position position="60"/>
    </location>
</feature>
<evidence type="ECO:0000256" key="10">
    <source>
        <dbReference type="PROSITE-ProRule" id="PRU10072"/>
    </source>
</evidence>
<keyword evidence="6 9" id="KW-0227">DNA damage</keyword>
<comment type="function">
    <text evidence="2 9 11">Excises uracil residues from the DNA which can arise as a result of misincorporation of dUMP residues by DNA polymerase or due to deamination of cytosine.</text>
</comment>
<dbReference type="SMART" id="SM00987">
    <property type="entry name" value="UreE_C"/>
    <property type="match status" value="1"/>
</dbReference>
<dbReference type="Proteomes" id="UP000824070">
    <property type="component" value="Unassembled WGS sequence"/>
</dbReference>
<dbReference type="PANTHER" id="PTHR11264:SF0">
    <property type="entry name" value="URACIL-DNA GLYCOSYLASE"/>
    <property type="match status" value="1"/>
</dbReference>
<dbReference type="AlphaFoldDB" id="A0A9D1LNT7"/>
<dbReference type="SMART" id="SM00986">
    <property type="entry name" value="UDG"/>
    <property type="match status" value="1"/>
</dbReference>
<evidence type="ECO:0000256" key="2">
    <source>
        <dbReference type="ARBA" id="ARBA00002631"/>
    </source>
</evidence>
<keyword evidence="7 9" id="KW-0378">Hydrolase</keyword>
<protein>
    <recommendedName>
        <fullName evidence="5 9">Uracil-DNA glycosylase</fullName>
        <shortName evidence="9">UDG</shortName>
        <ecNumber evidence="4 9">3.2.2.27</ecNumber>
    </recommendedName>
</protein>
<evidence type="ECO:0000256" key="1">
    <source>
        <dbReference type="ARBA" id="ARBA00001400"/>
    </source>
</evidence>
<dbReference type="CDD" id="cd10027">
    <property type="entry name" value="UDG-F1-like"/>
    <property type="match status" value="1"/>
</dbReference>
<evidence type="ECO:0000256" key="11">
    <source>
        <dbReference type="RuleBase" id="RU003780"/>
    </source>
</evidence>